<sequence length="50" mass="5869">MTQEYKQFLQQKVTKSDEDFKNNRVCESEQVYQRVIQAAVKAKEGMKDVA</sequence>
<proteinExistence type="predicted"/>
<dbReference type="Proteomes" id="UP000005508">
    <property type="component" value="Unassembled WGS sequence"/>
</dbReference>
<dbReference type="EMBL" id="AEJM01000036">
    <property type="protein sequence ID" value="EGY33068.1"/>
    <property type="molecule type" value="Genomic_DNA"/>
</dbReference>
<reference evidence="1 2" key="1">
    <citation type="submission" date="2010-10" db="EMBL/GenBank/DDBJ databases">
        <authorList>
            <person name="Chen C."/>
            <person name="Kittichotirat W."/>
            <person name="Asikainen S."/>
            <person name="Bumgarner R."/>
        </authorList>
    </citation>
    <scope>NUCLEOTIDE SEQUENCE [LARGE SCALE GENOMIC DNA]</scope>
    <source>
        <strain evidence="1 2">SC1083</strain>
    </source>
</reference>
<comment type="caution">
    <text evidence="1">The sequence shown here is derived from an EMBL/GenBank/DDBJ whole genome shotgun (WGS) entry which is preliminary data.</text>
</comment>
<name>G4A9V6_AGGAC</name>
<organism evidence="1 2">
    <name type="scientific">Aggregatibacter actinomycetemcomitans serotype e str. SC1083</name>
    <dbReference type="NCBI Taxonomy" id="907488"/>
    <lineage>
        <taxon>Bacteria</taxon>
        <taxon>Pseudomonadati</taxon>
        <taxon>Pseudomonadota</taxon>
        <taxon>Gammaproteobacteria</taxon>
        <taxon>Pasteurellales</taxon>
        <taxon>Pasteurellaceae</taxon>
        <taxon>Aggregatibacter</taxon>
    </lineage>
</organism>
<accession>G4A9V6</accession>
<evidence type="ECO:0000313" key="1">
    <source>
        <dbReference type="EMBL" id="EGY33068.1"/>
    </source>
</evidence>
<gene>
    <name evidence="1" type="ORF">SC1083_1625</name>
</gene>
<dbReference type="PATRIC" id="fig|907488.3.peg.1592"/>
<dbReference type="AlphaFoldDB" id="G4A9V6"/>
<protein>
    <submittedName>
        <fullName evidence="1">Uncharacterized protein</fullName>
    </submittedName>
</protein>
<evidence type="ECO:0000313" key="2">
    <source>
        <dbReference type="Proteomes" id="UP000005508"/>
    </source>
</evidence>